<dbReference type="AlphaFoldDB" id="A0A8J2BKD5"/>
<evidence type="ECO:0000256" key="1">
    <source>
        <dbReference type="ARBA" id="ARBA00022723"/>
    </source>
</evidence>
<dbReference type="RefSeq" id="WP_174582837.1">
    <property type="nucleotide sequence ID" value="NZ_CAJNOB010000005.1"/>
</dbReference>
<dbReference type="InterPro" id="IPR052170">
    <property type="entry name" value="M29_Exopeptidase"/>
</dbReference>
<accession>A0A8J2BKD5</accession>
<reference evidence="2" key="1">
    <citation type="submission" date="2021-02" db="EMBL/GenBank/DDBJ databases">
        <authorList>
            <person name="Cremers G."/>
            <person name="Picone N."/>
        </authorList>
    </citation>
    <scope>NUCLEOTIDE SEQUENCE</scope>
    <source>
        <strain evidence="2">PQ17</strain>
    </source>
</reference>
<keyword evidence="1" id="KW-0479">Metal-binding</keyword>
<organism evidence="2 3">
    <name type="scientific">Candidatus Methylacidithermus pantelleriae</name>
    <dbReference type="NCBI Taxonomy" id="2744239"/>
    <lineage>
        <taxon>Bacteria</taxon>
        <taxon>Pseudomonadati</taxon>
        <taxon>Verrucomicrobiota</taxon>
        <taxon>Methylacidiphilae</taxon>
        <taxon>Methylacidiphilales</taxon>
        <taxon>Methylacidiphilaceae</taxon>
        <taxon>Candidatus Methylacidithermus</taxon>
    </lineage>
</organism>
<dbReference type="Proteomes" id="UP000663859">
    <property type="component" value="Unassembled WGS sequence"/>
</dbReference>
<sequence length="379" mass="41867">MGSSTYPPFDLGRLLRTVFDPQPGERLALLIDLPEPQDLPKLPFLNHPALVPQRYGYEVFYLGLHNGLLKEFGLSGGQLYAYRTTGGSNLDLPEDAYDLEGRRYWFDEHIYPSYDIFLCFSSFSATAPLTAKAKQFGFRGATLHGLNQIILETGLSADYEEVSRSTEKLRKGLTCADVFTLEFRVGDQVFLLSLATSGQEAQKSHGICRGKHPDVVNLPAGEVYFVPTGAQGEFPIRLEDGTVAVARAEGGRVVEFSLLRGDRQGVDLLNEKIRVDAAAGVIGELGFGTQPYPPSGRDIQDEKILGTIHLALGRNDHLGGEVSPEKFRIKRNATHDDILYAPFKTPEIDLLQVVMERQGQKTVLLTHYSPAPYLLSLLA</sequence>
<dbReference type="PANTHER" id="PTHR34448">
    <property type="entry name" value="AMINOPEPTIDASE"/>
    <property type="match status" value="1"/>
</dbReference>
<protein>
    <recommendedName>
        <fullName evidence="4">Leucyl aminopeptidase (Aminopeptidase T)</fullName>
    </recommendedName>
</protein>
<keyword evidence="3" id="KW-1185">Reference proteome</keyword>
<dbReference type="EMBL" id="CAJNOB010000005">
    <property type="protein sequence ID" value="CAF0692903.1"/>
    <property type="molecule type" value="Genomic_DNA"/>
</dbReference>
<evidence type="ECO:0000313" key="3">
    <source>
        <dbReference type="Proteomes" id="UP000663859"/>
    </source>
</evidence>
<evidence type="ECO:0008006" key="4">
    <source>
        <dbReference type="Google" id="ProtNLM"/>
    </source>
</evidence>
<dbReference type="PANTHER" id="PTHR34448:SF1">
    <property type="entry name" value="BLL6088 PROTEIN"/>
    <property type="match status" value="1"/>
</dbReference>
<gene>
    <name evidence="2" type="ORF">MPNT_130005</name>
</gene>
<dbReference type="GO" id="GO:0046872">
    <property type="term" value="F:metal ion binding"/>
    <property type="evidence" value="ECO:0007669"/>
    <property type="project" value="UniProtKB-KW"/>
</dbReference>
<name>A0A8J2BKD5_9BACT</name>
<comment type="caution">
    <text evidence="2">The sequence shown here is derived from an EMBL/GenBank/DDBJ whole genome shotgun (WGS) entry which is preliminary data.</text>
</comment>
<evidence type="ECO:0000313" key="2">
    <source>
        <dbReference type="EMBL" id="CAF0692903.1"/>
    </source>
</evidence>
<dbReference type="SUPFAM" id="SSF144052">
    <property type="entry name" value="Thermophilic metalloprotease-like"/>
    <property type="match status" value="1"/>
</dbReference>
<proteinExistence type="predicted"/>